<feature type="domain" description="PNPLA" evidence="6">
    <location>
        <begin position="6"/>
        <end position="173"/>
    </location>
</feature>
<protein>
    <submittedName>
        <fullName evidence="7">Putative patatin/cPLA2 family phospholipase</fullName>
    </submittedName>
</protein>
<feature type="active site" description="Nucleophile" evidence="4">
    <location>
        <position position="39"/>
    </location>
</feature>
<dbReference type="PROSITE" id="PS51635">
    <property type="entry name" value="PNPLA"/>
    <property type="match status" value="1"/>
</dbReference>
<proteinExistence type="predicted"/>
<keyword evidence="1 4" id="KW-0378">Hydrolase</keyword>
<keyword evidence="5" id="KW-0472">Membrane</keyword>
<keyword evidence="5" id="KW-1133">Transmembrane helix</keyword>
<dbReference type="InterPro" id="IPR050301">
    <property type="entry name" value="NTE"/>
</dbReference>
<dbReference type="GO" id="GO:0016787">
    <property type="term" value="F:hydrolase activity"/>
    <property type="evidence" value="ECO:0007669"/>
    <property type="project" value="UniProtKB-UniRule"/>
</dbReference>
<evidence type="ECO:0000256" key="5">
    <source>
        <dbReference type="SAM" id="Phobius"/>
    </source>
</evidence>
<dbReference type="RefSeq" id="WP_144449255.1">
    <property type="nucleotide sequence ID" value="NZ_VLKZ01000002.1"/>
</dbReference>
<dbReference type="Proteomes" id="UP000315711">
    <property type="component" value="Unassembled WGS sequence"/>
</dbReference>
<keyword evidence="2 4" id="KW-0442">Lipid degradation</keyword>
<evidence type="ECO:0000256" key="2">
    <source>
        <dbReference type="ARBA" id="ARBA00022963"/>
    </source>
</evidence>
<comment type="caution">
    <text evidence="7">The sequence shown here is derived from an EMBL/GenBank/DDBJ whole genome shotgun (WGS) entry which is preliminary data.</text>
</comment>
<dbReference type="InterPro" id="IPR002641">
    <property type="entry name" value="PNPLA_dom"/>
</dbReference>
<sequence length="283" mass="32926">MKEVGLVLEGGGMRGLYTAGVLECFMEHDLYFPYVIGVSAGACMAASYLSRQKGRNKKVNIELVSDHRYLSFRNFISKRELFGMDFLFDEIPRKIVPFDFETFLKGSEQFIVVATDCETGEPIYYSKHEHGKHMLKLLRASSSLPFISESVEYNGKFLLDGGMIDPIPLKKSQSDGNQKNVIIMTKLEQYKMKRRKIASMLKYTYKRHPKIASLLQERYKIYNDTLSYIHSEKSKENLFIIQPSSRVPVRRIERNQVRLKELYELGYRDAKDQLQQLDQFLNN</sequence>
<evidence type="ECO:0000256" key="3">
    <source>
        <dbReference type="ARBA" id="ARBA00023098"/>
    </source>
</evidence>
<dbReference type="EMBL" id="VLKZ01000002">
    <property type="protein sequence ID" value="TWI59179.1"/>
    <property type="molecule type" value="Genomic_DNA"/>
</dbReference>
<accession>A0A562QQZ9</accession>
<dbReference type="AlphaFoldDB" id="A0A562QQZ9"/>
<keyword evidence="5" id="KW-0812">Transmembrane</keyword>
<evidence type="ECO:0000313" key="8">
    <source>
        <dbReference type="Proteomes" id="UP000315711"/>
    </source>
</evidence>
<evidence type="ECO:0000313" key="7">
    <source>
        <dbReference type="EMBL" id="TWI59179.1"/>
    </source>
</evidence>
<feature type="short sequence motif" description="DGA/G" evidence="4">
    <location>
        <begin position="160"/>
        <end position="162"/>
    </location>
</feature>
<dbReference type="OrthoDB" id="9802424at2"/>
<evidence type="ECO:0000259" key="6">
    <source>
        <dbReference type="PROSITE" id="PS51635"/>
    </source>
</evidence>
<dbReference type="InterPro" id="IPR045943">
    <property type="entry name" value="DUF6363"/>
</dbReference>
<name>A0A562QQZ9_9BACI</name>
<reference evidence="7 8" key="1">
    <citation type="journal article" date="2015" name="Stand. Genomic Sci.">
        <title>Genomic Encyclopedia of Bacterial and Archaeal Type Strains, Phase III: the genomes of soil and plant-associated and newly described type strains.</title>
        <authorList>
            <person name="Whitman W.B."/>
            <person name="Woyke T."/>
            <person name="Klenk H.P."/>
            <person name="Zhou Y."/>
            <person name="Lilburn T.G."/>
            <person name="Beck B.J."/>
            <person name="De Vos P."/>
            <person name="Vandamme P."/>
            <person name="Eisen J.A."/>
            <person name="Garrity G."/>
            <person name="Hugenholtz P."/>
            <person name="Kyrpides N.C."/>
        </authorList>
    </citation>
    <scope>NUCLEOTIDE SEQUENCE [LARGE SCALE GENOMIC DNA]</scope>
    <source>
        <strain evidence="7 8">CGMCC 1.10116</strain>
    </source>
</reference>
<feature type="transmembrane region" description="Helical" evidence="5">
    <location>
        <begin position="31"/>
        <end position="49"/>
    </location>
</feature>
<keyword evidence="3 4" id="KW-0443">Lipid metabolism</keyword>
<dbReference type="SUPFAM" id="SSF52151">
    <property type="entry name" value="FabD/lysophospholipase-like"/>
    <property type="match status" value="1"/>
</dbReference>
<dbReference type="InterPro" id="IPR016035">
    <property type="entry name" value="Acyl_Trfase/lysoPLipase"/>
</dbReference>
<evidence type="ECO:0000256" key="4">
    <source>
        <dbReference type="PROSITE-ProRule" id="PRU01161"/>
    </source>
</evidence>
<organism evidence="7 8">
    <name type="scientific">Halalkalibacter nanhaiisediminis</name>
    <dbReference type="NCBI Taxonomy" id="688079"/>
    <lineage>
        <taxon>Bacteria</taxon>
        <taxon>Bacillati</taxon>
        <taxon>Bacillota</taxon>
        <taxon>Bacilli</taxon>
        <taxon>Bacillales</taxon>
        <taxon>Bacillaceae</taxon>
        <taxon>Halalkalibacter</taxon>
    </lineage>
</organism>
<feature type="active site" description="Proton acceptor" evidence="4">
    <location>
        <position position="160"/>
    </location>
</feature>
<dbReference type="Gene3D" id="3.40.1090.10">
    <property type="entry name" value="Cytosolic phospholipase A2 catalytic domain"/>
    <property type="match status" value="2"/>
</dbReference>
<dbReference type="GO" id="GO:0016042">
    <property type="term" value="P:lipid catabolic process"/>
    <property type="evidence" value="ECO:0007669"/>
    <property type="project" value="UniProtKB-UniRule"/>
</dbReference>
<dbReference type="PANTHER" id="PTHR14226:SF25">
    <property type="entry name" value="PHOSPHOESTERASE"/>
    <property type="match status" value="1"/>
</dbReference>
<keyword evidence="8" id="KW-1185">Reference proteome</keyword>
<gene>
    <name evidence="7" type="ORF">IQ10_00892</name>
</gene>
<feature type="short sequence motif" description="GXSXG" evidence="4">
    <location>
        <begin position="37"/>
        <end position="41"/>
    </location>
</feature>
<dbReference type="CDD" id="cd07208">
    <property type="entry name" value="Pat_hypo_Ecoli_yjju_like"/>
    <property type="match status" value="1"/>
</dbReference>
<dbReference type="Pfam" id="PF01734">
    <property type="entry name" value="Patatin"/>
    <property type="match status" value="1"/>
</dbReference>
<feature type="short sequence motif" description="GXGXXG" evidence="4">
    <location>
        <begin position="10"/>
        <end position="15"/>
    </location>
</feature>
<dbReference type="Pfam" id="PF19890">
    <property type="entry name" value="DUF6363"/>
    <property type="match status" value="1"/>
</dbReference>
<dbReference type="PANTHER" id="PTHR14226">
    <property type="entry name" value="NEUROPATHY TARGET ESTERASE/SWISS CHEESE D.MELANOGASTER"/>
    <property type="match status" value="1"/>
</dbReference>
<evidence type="ECO:0000256" key="1">
    <source>
        <dbReference type="ARBA" id="ARBA00022801"/>
    </source>
</evidence>
<dbReference type="InterPro" id="IPR037483">
    <property type="entry name" value="YjjU-like"/>
</dbReference>